<organism evidence="1 2">
    <name type="scientific">Bagarius yarrelli</name>
    <name type="common">Goonch</name>
    <name type="synonym">Bagrus yarrelli</name>
    <dbReference type="NCBI Taxonomy" id="175774"/>
    <lineage>
        <taxon>Eukaryota</taxon>
        <taxon>Metazoa</taxon>
        <taxon>Chordata</taxon>
        <taxon>Craniata</taxon>
        <taxon>Vertebrata</taxon>
        <taxon>Euteleostomi</taxon>
        <taxon>Actinopterygii</taxon>
        <taxon>Neopterygii</taxon>
        <taxon>Teleostei</taxon>
        <taxon>Ostariophysi</taxon>
        <taxon>Siluriformes</taxon>
        <taxon>Sisoridae</taxon>
        <taxon>Sisorinae</taxon>
        <taxon>Bagarius</taxon>
    </lineage>
</organism>
<dbReference type="Proteomes" id="UP000319801">
    <property type="component" value="Unassembled WGS sequence"/>
</dbReference>
<keyword evidence="2" id="KW-1185">Reference proteome</keyword>
<accession>A0A556TJD0</accession>
<protein>
    <submittedName>
        <fullName evidence="1">Uncharacterized protein</fullName>
    </submittedName>
</protein>
<sequence>MDIWENGIDALAPMAKNQSSRACSKLALGGGSPEHHKLLFDFFQSFTTAACCRDDSVVQQMRAKSQCVDVDSFQLDSCEK</sequence>
<evidence type="ECO:0000313" key="2">
    <source>
        <dbReference type="Proteomes" id="UP000319801"/>
    </source>
</evidence>
<evidence type="ECO:0000313" key="1">
    <source>
        <dbReference type="EMBL" id="TSK14850.1"/>
    </source>
</evidence>
<dbReference type="AlphaFoldDB" id="A0A556TJD0"/>
<reference evidence="1 2" key="1">
    <citation type="journal article" date="2019" name="Genome Biol. Evol.">
        <title>Whole-Genome Sequencing of the Giant Devil Catfish, Bagarius yarrelli.</title>
        <authorList>
            <person name="Jiang W."/>
            <person name="Lv Y."/>
            <person name="Cheng L."/>
            <person name="Yang K."/>
            <person name="Chao B."/>
            <person name="Wang X."/>
            <person name="Li Y."/>
            <person name="Pan X."/>
            <person name="You X."/>
            <person name="Zhang Y."/>
            <person name="Yang J."/>
            <person name="Li J."/>
            <person name="Zhang X."/>
            <person name="Liu S."/>
            <person name="Sun C."/>
            <person name="Yang J."/>
            <person name="Shi Q."/>
        </authorList>
    </citation>
    <scope>NUCLEOTIDE SEQUENCE [LARGE SCALE GENOMIC DNA]</scope>
    <source>
        <strain evidence="1">JWS20170419001</strain>
        <tissue evidence="1">Muscle</tissue>
    </source>
</reference>
<gene>
    <name evidence="1" type="ORF">Baya_0833</name>
</gene>
<comment type="caution">
    <text evidence="1">The sequence shown here is derived from an EMBL/GenBank/DDBJ whole genome shotgun (WGS) entry which is preliminary data.</text>
</comment>
<name>A0A556TJD0_BAGYA</name>
<proteinExistence type="predicted"/>
<dbReference type="EMBL" id="VCAZ01000002">
    <property type="protein sequence ID" value="TSK14850.1"/>
    <property type="molecule type" value="Genomic_DNA"/>
</dbReference>